<reference evidence="3" key="1">
    <citation type="submission" date="2019-09" db="EMBL/GenBank/DDBJ databases">
        <authorList>
            <person name="Teo W.F.A."/>
            <person name="Duangmal K."/>
        </authorList>
    </citation>
    <scope>NUCLEOTIDE SEQUENCE [LARGE SCALE GENOMIC DNA]</scope>
    <source>
        <strain evidence="3">K81G1</strain>
    </source>
</reference>
<feature type="coiled-coil region" evidence="1">
    <location>
        <begin position="194"/>
        <end position="221"/>
    </location>
</feature>
<keyword evidence="1" id="KW-0175">Coiled coil</keyword>
<keyword evidence="4" id="KW-1185">Reference proteome</keyword>
<dbReference type="Proteomes" id="UP000319769">
    <property type="component" value="Unassembled WGS sequence"/>
</dbReference>
<name>A0A5N0UY85_9PSEU</name>
<gene>
    <name evidence="3" type="ORF">FPZ12_024150</name>
</gene>
<evidence type="ECO:0000256" key="2">
    <source>
        <dbReference type="SAM" id="MobiDB-lite"/>
    </source>
</evidence>
<accession>A0A5N0UY85</accession>
<dbReference type="OrthoDB" id="3576986at2"/>
<evidence type="ECO:0000313" key="4">
    <source>
        <dbReference type="Proteomes" id="UP000319769"/>
    </source>
</evidence>
<evidence type="ECO:0000256" key="1">
    <source>
        <dbReference type="SAM" id="Coils"/>
    </source>
</evidence>
<dbReference type="EMBL" id="VMNW02000039">
    <property type="protein sequence ID" value="KAA9157739.1"/>
    <property type="molecule type" value="Genomic_DNA"/>
</dbReference>
<evidence type="ECO:0000313" key="3">
    <source>
        <dbReference type="EMBL" id="KAA9157739.1"/>
    </source>
</evidence>
<dbReference type="AlphaFoldDB" id="A0A5N0UY85"/>
<sequence>MYSEATRVDTEELVPLHTDFDVRWRGYDQEQVRYWISQFEADLAVVTADRDAALSQRDDLAAELERTRAALSRLQARFDRVCRTPPSVDGLTDRLRRMVELAQDEAGEITARARTAAENQWAAAQEAAGQLRARHLTLLRELDHRRAELEREHRDLLARTRADVEALTTQAHAERAALDTQAARRRAAIERDFQRDLQSRRAAAERDIAELRATARAEADAMLSEARQAVQQLHHIRDDVLAQLRDAQALVAEALPLLAEDTDNAAEAPTLTGVPAPVSALPAPPDPDAGTATAA</sequence>
<protein>
    <submittedName>
        <fullName evidence="3">Cellulose-binding protein</fullName>
    </submittedName>
</protein>
<organism evidence="3 4">
    <name type="scientific">Amycolatopsis acidicola</name>
    <dbReference type="NCBI Taxonomy" id="2596893"/>
    <lineage>
        <taxon>Bacteria</taxon>
        <taxon>Bacillati</taxon>
        <taxon>Actinomycetota</taxon>
        <taxon>Actinomycetes</taxon>
        <taxon>Pseudonocardiales</taxon>
        <taxon>Pseudonocardiaceae</taxon>
        <taxon>Amycolatopsis</taxon>
    </lineage>
</organism>
<proteinExistence type="predicted"/>
<feature type="coiled-coil region" evidence="1">
    <location>
        <begin position="132"/>
        <end position="159"/>
    </location>
</feature>
<dbReference type="RefSeq" id="WP_144749007.1">
    <property type="nucleotide sequence ID" value="NZ_VMNW02000039.1"/>
</dbReference>
<comment type="caution">
    <text evidence="3">The sequence shown here is derived from an EMBL/GenBank/DDBJ whole genome shotgun (WGS) entry which is preliminary data.</text>
</comment>
<feature type="region of interest" description="Disordered" evidence="2">
    <location>
        <begin position="266"/>
        <end position="295"/>
    </location>
</feature>
<feature type="coiled-coil region" evidence="1">
    <location>
        <begin position="50"/>
        <end position="77"/>
    </location>
</feature>